<dbReference type="PROSITE" id="PS00086">
    <property type="entry name" value="CYTOCHROME_P450"/>
    <property type="match status" value="1"/>
</dbReference>
<organism evidence="7 8">
    <name type="scientific">Didymella glomerata</name>
    <dbReference type="NCBI Taxonomy" id="749621"/>
    <lineage>
        <taxon>Eukaryota</taxon>
        <taxon>Fungi</taxon>
        <taxon>Dikarya</taxon>
        <taxon>Ascomycota</taxon>
        <taxon>Pezizomycotina</taxon>
        <taxon>Dothideomycetes</taxon>
        <taxon>Pleosporomycetidae</taxon>
        <taxon>Pleosporales</taxon>
        <taxon>Pleosporineae</taxon>
        <taxon>Didymellaceae</taxon>
        <taxon>Didymella</taxon>
    </lineage>
</organism>
<dbReference type="PRINTS" id="PR00465">
    <property type="entry name" value="EP450IV"/>
</dbReference>
<dbReference type="Gene3D" id="1.10.630.10">
    <property type="entry name" value="Cytochrome P450"/>
    <property type="match status" value="1"/>
</dbReference>
<evidence type="ECO:0000256" key="5">
    <source>
        <dbReference type="PIRSR" id="PIRSR602403-1"/>
    </source>
</evidence>
<keyword evidence="8" id="KW-1185">Reference proteome</keyword>
<reference evidence="7" key="1">
    <citation type="submission" date="2022-10" db="EMBL/GenBank/DDBJ databases">
        <title>Tapping the CABI collections for fungal endophytes: first genome assemblies for Collariella, Neodidymelliopsis, Ascochyta clinopodiicola, Didymella pomorum, Didymosphaeria variabile, Neocosmospora piperis and Neocucurbitaria cava.</title>
        <authorList>
            <person name="Hill R."/>
        </authorList>
    </citation>
    <scope>NUCLEOTIDE SEQUENCE</scope>
    <source>
        <strain evidence="7">IMI 360193</strain>
    </source>
</reference>
<keyword evidence="4 5" id="KW-0408">Iron</keyword>
<dbReference type="InterPro" id="IPR036396">
    <property type="entry name" value="Cyt_P450_sf"/>
</dbReference>
<dbReference type="EMBL" id="JAPEUV010000051">
    <property type="protein sequence ID" value="KAJ4336259.1"/>
    <property type="molecule type" value="Genomic_DNA"/>
</dbReference>
<accession>A0A9W8WZR9</accession>
<dbReference type="GO" id="GO:0004497">
    <property type="term" value="F:monooxygenase activity"/>
    <property type="evidence" value="ECO:0007669"/>
    <property type="project" value="UniProtKB-KW"/>
</dbReference>
<dbReference type="AlphaFoldDB" id="A0A9W8WZR9"/>
<dbReference type="PANTHER" id="PTHR47582">
    <property type="entry name" value="P450, PUTATIVE (EUROFUNG)-RELATED"/>
    <property type="match status" value="1"/>
</dbReference>
<dbReference type="PANTHER" id="PTHR47582:SF1">
    <property type="entry name" value="P450, PUTATIVE (EUROFUNG)-RELATED"/>
    <property type="match status" value="1"/>
</dbReference>
<dbReference type="GO" id="GO:0005506">
    <property type="term" value="F:iron ion binding"/>
    <property type="evidence" value="ECO:0007669"/>
    <property type="project" value="InterPro"/>
</dbReference>
<gene>
    <name evidence="7" type="ORF">N0V87_005551</name>
</gene>
<dbReference type="InterPro" id="IPR002403">
    <property type="entry name" value="Cyt_P450_E_grp-IV"/>
</dbReference>
<proteinExistence type="inferred from homology"/>
<feature type="binding site" description="axial binding residue" evidence="5">
    <location>
        <position position="276"/>
    </location>
    <ligand>
        <name>heme</name>
        <dbReference type="ChEBI" id="CHEBI:30413"/>
    </ligand>
    <ligandPart>
        <name>Fe</name>
        <dbReference type="ChEBI" id="CHEBI:18248"/>
    </ligandPart>
</feature>
<evidence type="ECO:0000256" key="6">
    <source>
        <dbReference type="RuleBase" id="RU000461"/>
    </source>
</evidence>
<dbReference type="Pfam" id="PF00067">
    <property type="entry name" value="p450"/>
    <property type="match status" value="1"/>
</dbReference>
<comment type="similarity">
    <text evidence="2 6">Belongs to the cytochrome P450 family.</text>
</comment>
<evidence type="ECO:0000256" key="2">
    <source>
        <dbReference type="ARBA" id="ARBA00010617"/>
    </source>
</evidence>
<evidence type="ECO:0008006" key="9">
    <source>
        <dbReference type="Google" id="ProtNLM"/>
    </source>
</evidence>
<protein>
    <recommendedName>
        <fullName evidence="9">Cytochrome P450</fullName>
    </recommendedName>
</protein>
<dbReference type="InterPro" id="IPR001128">
    <property type="entry name" value="Cyt_P450"/>
</dbReference>
<dbReference type="Proteomes" id="UP001140562">
    <property type="component" value="Unassembled WGS sequence"/>
</dbReference>
<keyword evidence="6" id="KW-0560">Oxidoreductase</keyword>
<dbReference type="GO" id="GO:0016705">
    <property type="term" value="F:oxidoreductase activity, acting on paired donors, with incorporation or reduction of molecular oxygen"/>
    <property type="evidence" value="ECO:0007669"/>
    <property type="project" value="InterPro"/>
</dbReference>
<dbReference type="InterPro" id="IPR053007">
    <property type="entry name" value="CYP450_monoxygenase_sec-met"/>
</dbReference>
<dbReference type="GO" id="GO:0020037">
    <property type="term" value="F:heme binding"/>
    <property type="evidence" value="ECO:0007669"/>
    <property type="project" value="InterPro"/>
</dbReference>
<name>A0A9W8WZR9_9PLEO</name>
<keyword evidence="5 6" id="KW-0349">Heme</keyword>
<dbReference type="InterPro" id="IPR017972">
    <property type="entry name" value="Cyt_P450_CS"/>
</dbReference>
<dbReference type="OrthoDB" id="3366823at2759"/>
<evidence type="ECO:0000256" key="4">
    <source>
        <dbReference type="ARBA" id="ARBA00023004"/>
    </source>
</evidence>
<keyword evidence="3 5" id="KW-0479">Metal-binding</keyword>
<comment type="cofactor">
    <cofactor evidence="1 5">
        <name>heme</name>
        <dbReference type="ChEBI" id="CHEBI:30413"/>
    </cofactor>
</comment>
<evidence type="ECO:0000313" key="7">
    <source>
        <dbReference type="EMBL" id="KAJ4336259.1"/>
    </source>
</evidence>
<sequence>MTVRVNDSDPDTARIIQDSEENSLFKQYHKILTTQALTDGSDIQLGYLAELVNNITDGSKAELITARKAISGLQILAEKFAEYEETGGHANAHYMVRARNASHLQHGIGLIERSKLDAGLGFAFNVNASVTAFWVLSNIYGRPDLLARLRDEIQTNAFLQPATLSFARLLDSCPGLRSVYRETLRYYAPMSSVRWAKEDTIIANQYLVRKGSIVHAAGAVLHHDQATWGPDAELFNPDRFLHNINGTRTKPDGSFEDKSNIPSAAFRSFGDGKHMCPGRHFATTEILTLSAVMILGFEMEAVDNSAWNPPPDRNKPPVTVMKPLEKLTVRMHRRQGYENVQWKLQL</sequence>
<evidence type="ECO:0000256" key="1">
    <source>
        <dbReference type="ARBA" id="ARBA00001971"/>
    </source>
</evidence>
<evidence type="ECO:0000313" key="8">
    <source>
        <dbReference type="Proteomes" id="UP001140562"/>
    </source>
</evidence>
<evidence type="ECO:0000256" key="3">
    <source>
        <dbReference type="ARBA" id="ARBA00022723"/>
    </source>
</evidence>
<dbReference type="SUPFAM" id="SSF48264">
    <property type="entry name" value="Cytochrome P450"/>
    <property type="match status" value="1"/>
</dbReference>
<keyword evidence="6" id="KW-0503">Monooxygenase</keyword>
<comment type="caution">
    <text evidence="7">The sequence shown here is derived from an EMBL/GenBank/DDBJ whole genome shotgun (WGS) entry which is preliminary data.</text>
</comment>